<dbReference type="InterPro" id="IPR013096">
    <property type="entry name" value="Cupin_2"/>
</dbReference>
<evidence type="ECO:0000256" key="1">
    <source>
        <dbReference type="SAM" id="MobiDB-lite"/>
    </source>
</evidence>
<dbReference type="EMBL" id="RJSF01000041">
    <property type="protein sequence ID" value="RNM13260.1"/>
    <property type="molecule type" value="Genomic_DNA"/>
</dbReference>
<organism evidence="3 4">
    <name type="scientific">Nocardioides pocheonensis</name>
    <dbReference type="NCBI Taxonomy" id="661485"/>
    <lineage>
        <taxon>Bacteria</taxon>
        <taxon>Bacillati</taxon>
        <taxon>Actinomycetota</taxon>
        <taxon>Actinomycetes</taxon>
        <taxon>Propionibacteriales</taxon>
        <taxon>Nocardioidaceae</taxon>
        <taxon>Nocardioides</taxon>
    </lineage>
</organism>
<proteinExistence type="predicted"/>
<dbReference type="PANTHER" id="PTHR36440">
    <property type="entry name" value="PUTATIVE (AFU_ORTHOLOGUE AFUA_8G07350)-RELATED"/>
    <property type="match status" value="1"/>
</dbReference>
<dbReference type="InterPro" id="IPR053146">
    <property type="entry name" value="QDO-like"/>
</dbReference>
<reference evidence="3 4" key="1">
    <citation type="submission" date="2018-11" db="EMBL/GenBank/DDBJ databases">
        <authorList>
            <person name="Li F."/>
        </authorList>
    </citation>
    <scope>NUCLEOTIDE SEQUENCE [LARGE SCALE GENOMIC DNA]</scope>
    <source>
        <strain evidence="3 4">Gsoil 818</strain>
    </source>
</reference>
<dbReference type="OrthoDB" id="5243731at2"/>
<dbReference type="Proteomes" id="UP000279994">
    <property type="component" value="Unassembled WGS sequence"/>
</dbReference>
<sequence length="164" mass="17935">MSFPHTYPDPVYDGPGEVSATYRPNAAAPDLGSPPGNTVDYLATSASTSGAFGLYRWNFGPHVSGPDPHFHRTISESFYVLSGTVLIHDGTRWVETGAGDFVHVPPGGVHGFRNESGEEASMLLLFTPGAPREEYFETLFAGGTKDMTDEEKVAFYLRHDNHWL</sequence>
<gene>
    <name evidence="3" type="ORF">EFL26_15700</name>
</gene>
<name>A0A3N0GMF1_9ACTN</name>
<evidence type="ECO:0000313" key="4">
    <source>
        <dbReference type="Proteomes" id="UP000279994"/>
    </source>
</evidence>
<dbReference type="Gene3D" id="2.60.120.10">
    <property type="entry name" value="Jelly Rolls"/>
    <property type="match status" value="1"/>
</dbReference>
<feature type="domain" description="Cupin type-2" evidence="2">
    <location>
        <begin position="57"/>
        <end position="125"/>
    </location>
</feature>
<evidence type="ECO:0000259" key="2">
    <source>
        <dbReference type="Pfam" id="PF07883"/>
    </source>
</evidence>
<dbReference type="SUPFAM" id="SSF51182">
    <property type="entry name" value="RmlC-like cupins"/>
    <property type="match status" value="1"/>
</dbReference>
<feature type="region of interest" description="Disordered" evidence="1">
    <location>
        <begin position="1"/>
        <end position="34"/>
    </location>
</feature>
<evidence type="ECO:0000313" key="3">
    <source>
        <dbReference type="EMBL" id="RNM13260.1"/>
    </source>
</evidence>
<protein>
    <submittedName>
        <fullName evidence="3">Cupin domain-containing protein</fullName>
    </submittedName>
</protein>
<dbReference type="PANTHER" id="PTHR36440:SF1">
    <property type="entry name" value="PUTATIVE (AFU_ORTHOLOGUE AFUA_8G07350)-RELATED"/>
    <property type="match status" value="1"/>
</dbReference>
<dbReference type="InterPro" id="IPR011051">
    <property type="entry name" value="RmlC_Cupin_sf"/>
</dbReference>
<dbReference type="Pfam" id="PF07883">
    <property type="entry name" value="Cupin_2"/>
    <property type="match status" value="1"/>
</dbReference>
<comment type="caution">
    <text evidence="3">The sequence shown here is derived from an EMBL/GenBank/DDBJ whole genome shotgun (WGS) entry which is preliminary data.</text>
</comment>
<accession>A0A3N0GMF1</accession>
<dbReference type="InterPro" id="IPR014710">
    <property type="entry name" value="RmlC-like_jellyroll"/>
</dbReference>
<keyword evidence="4" id="KW-1185">Reference proteome</keyword>
<dbReference type="RefSeq" id="WP_123223865.1">
    <property type="nucleotide sequence ID" value="NZ_RJSF01000041.1"/>
</dbReference>
<dbReference type="AlphaFoldDB" id="A0A3N0GMF1"/>